<evidence type="ECO:0000256" key="5">
    <source>
        <dbReference type="ARBA" id="ARBA00022884"/>
    </source>
</evidence>
<evidence type="ECO:0000259" key="8">
    <source>
        <dbReference type="PROSITE" id="PS51192"/>
    </source>
</evidence>
<evidence type="ECO:0000256" key="6">
    <source>
        <dbReference type="RuleBase" id="RU365068"/>
    </source>
</evidence>
<comment type="catalytic activity">
    <reaction evidence="6">
        <text>ATP + H2O = ADP + phosphate + H(+)</text>
        <dbReference type="Rhea" id="RHEA:13065"/>
        <dbReference type="ChEBI" id="CHEBI:15377"/>
        <dbReference type="ChEBI" id="CHEBI:15378"/>
        <dbReference type="ChEBI" id="CHEBI:30616"/>
        <dbReference type="ChEBI" id="CHEBI:43474"/>
        <dbReference type="ChEBI" id="CHEBI:456216"/>
        <dbReference type="EC" id="3.6.4.13"/>
    </reaction>
</comment>
<keyword evidence="3 6" id="KW-0347">Helicase</keyword>
<comment type="domain">
    <text evidence="6">The Q motif is unique to and characteristic of the DEAD box family of RNA helicases and controls ATP binding and hydrolysis.</text>
</comment>
<dbReference type="InterPro" id="IPR014001">
    <property type="entry name" value="Helicase_ATP-bd"/>
</dbReference>
<feature type="compositionally biased region" description="Low complexity" evidence="7">
    <location>
        <begin position="59"/>
        <end position="72"/>
    </location>
</feature>
<feature type="domain" description="Helicase ATP-binding" evidence="8">
    <location>
        <begin position="353"/>
        <end position="597"/>
    </location>
</feature>
<keyword evidence="1 6" id="KW-0547">Nucleotide-binding</keyword>
<dbReference type="PROSITE" id="PS51194">
    <property type="entry name" value="HELICASE_CTER"/>
    <property type="match status" value="1"/>
</dbReference>
<sequence>MSAPPYARYIPPKTPGTTITLGENAAQDIHKPSSTTPKLYNRYVPPKVSAASIEAPNFSSSTKESSVSSKVTLGQDKEGKLDSKKRKRTKDVNVHDDRKRLIEHGYLKTEALEKDSQIPRNGEKSKVKKEKRDKRDKKEEKLKLRSLEVADGNTAATAIGSNEEMNGNGPRNIELVDSIVSKYSVTNGAHRESRQASQNHQDDAEEGMEMDMDMDRDIAEEALDKPEVDTDEEITKAGVEAIFQKYRRTTQLAEAGHRKSKQNREEGASAPESEPELHGLEPLPQPAITPKVAYKPTFDSLPSWLARPIIVSPTASLPFSEFSLSNNIISNLHRKDYDNALAIQSGVLPLLLPGPQKYHGDLCVSAPTGSGKTIAYVLPMVQELKQKIVTRLRGIIIVPTRELVTQAHEVAKLCAAGTGIKIETAVGSVPLSVEQARLISKGQKYDPLAAKVMHDEAQERLRLGCGLDDALLQDVTKLLPHHVPEYNSNVDILICTPGRLVDHIRTTIGFSLAHVDWLVIDEADKLLDESFQDWVEVLLNALHPLPSADLASARQKVLANLNIKLEPPRVRKIILSATMTRDLSKLASLKFESPVLVAIADDQSLDAEIAGTAEDVQSRTHGDSFLVPVSLTEIEVPVWVDGDKPLYMLRLLQQELLAPGPRYSKAQPNSGSASLPVLDSGSDSDTTSNSNEISGSSNEPDRKHARDEGHVLIFTRDNESATRLKHLLSILHPPLQSVTETLTKSSATSDGRKTLKAFQSGRIKILIASDRASRGLDVADLTHVVNYDMPRSVTSYIHRVGRTARAGKPGKAWTLFTRRESKFWKTITGGSEVQRGGRSVERVKIDIDQLDDAKRGEYQEALEKLHSAVQGKGGV</sequence>
<dbReference type="GO" id="GO:0003724">
    <property type="term" value="F:RNA helicase activity"/>
    <property type="evidence" value="ECO:0007669"/>
    <property type="project" value="UniProtKB-EC"/>
</dbReference>
<dbReference type="OrthoDB" id="3370at2759"/>
<keyword evidence="2 6" id="KW-0378">Hydrolase</keyword>
<proteinExistence type="inferred from homology"/>
<dbReference type="GO" id="GO:0016787">
    <property type="term" value="F:hydrolase activity"/>
    <property type="evidence" value="ECO:0007669"/>
    <property type="project" value="UniProtKB-KW"/>
</dbReference>
<dbReference type="PROSITE" id="PS51192">
    <property type="entry name" value="HELICASE_ATP_BIND_1"/>
    <property type="match status" value="1"/>
</dbReference>
<dbReference type="Proteomes" id="UP000800235">
    <property type="component" value="Unassembled WGS sequence"/>
</dbReference>
<evidence type="ECO:0000256" key="3">
    <source>
        <dbReference type="ARBA" id="ARBA00022806"/>
    </source>
</evidence>
<dbReference type="Pfam" id="PF00271">
    <property type="entry name" value="Helicase_C"/>
    <property type="match status" value="1"/>
</dbReference>
<feature type="domain" description="Helicase C-terminal" evidence="9">
    <location>
        <begin position="699"/>
        <end position="851"/>
    </location>
</feature>
<evidence type="ECO:0000259" key="9">
    <source>
        <dbReference type="PROSITE" id="PS51194"/>
    </source>
</evidence>
<dbReference type="Pfam" id="PF00270">
    <property type="entry name" value="DEAD"/>
    <property type="match status" value="2"/>
</dbReference>
<dbReference type="PROSITE" id="PS00039">
    <property type="entry name" value="DEAD_ATP_HELICASE"/>
    <property type="match status" value="1"/>
</dbReference>
<dbReference type="InterPro" id="IPR000629">
    <property type="entry name" value="RNA-helicase_DEAD-box_CS"/>
</dbReference>
<comment type="function">
    <text evidence="6">RNA helicase.</text>
</comment>
<evidence type="ECO:0000313" key="11">
    <source>
        <dbReference type="Proteomes" id="UP000800235"/>
    </source>
</evidence>
<dbReference type="SMART" id="SM00487">
    <property type="entry name" value="DEXDc"/>
    <property type="match status" value="1"/>
</dbReference>
<dbReference type="GO" id="GO:0003723">
    <property type="term" value="F:RNA binding"/>
    <property type="evidence" value="ECO:0007669"/>
    <property type="project" value="UniProtKB-UniRule"/>
</dbReference>
<dbReference type="InterPro" id="IPR001650">
    <property type="entry name" value="Helicase_C-like"/>
</dbReference>
<dbReference type="EMBL" id="MU007032">
    <property type="protein sequence ID" value="KAF2431417.1"/>
    <property type="molecule type" value="Genomic_DNA"/>
</dbReference>
<comment type="caution">
    <text evidence="10">The sequence shown here is derived from an EMBL/GenBank/DDBJ whole genome shotgun (WGS) entry which is preliminary data.</text>
</comment>
<reference evidence="10" key="1">
    <citation type="journal article" date="2020" name="Stud. Mycol.">
        <title>101 Dothideomycetes genomes: a test case for predicting lifestyles and emergence of pathogens.</title>
        <authorList>
            <person name="Haridas S."/>
            <person name="Albert R."/>
            <person name="Binder M."/>
            <person name="Bloem J."/>
            <person name="Labutti K."/>
            <person name="Salamov A."/>
            <person name="Andreopoulos B."/>
            <person name="Baker S."/>
            <person name="Barry K."/>
            <person name="Bills G."/>
            <person name="Bluhm B."/>
            <person name="Cannon C."/>
            <person name="Castanera R."/>
            <person name="Culley D."/>
            <person name="Daum C."/>
            <person name="Ezra D."/>
            <person name="Gonzalez J."/>
            <person name="Henrissat B."/>
            <person name="Kuo A."/>
            <person name="Liang C."/>
            <person name="Lipzen A."/>
            <person name="Lutzoni F."/>
            <person name="Magnuson J."/>
            <person name="Mondo S."/>
            <person name="Nolan M."/>
            <person name="Ohm R."/>
            <person name="Pangilinan J."/>
            <person name="Park H.-J."/>
            <person name="Ramirez L."/>
            <person name="Alfaro M."/>
            <person name="Sun H."/>
            <person name="Tritt A."/>
            <person name="Yoshinaga Y."/>
            <person name="Zwiers L.-H."/>
            <person name="Turgeon B."/>
            <person name="Goodwin S."/>
            <person name="Spatafora J."/>
            <person name="Crous P."/>
            <person name="Grigoriev I."/>
        </authorList>
    </citation>
    <scope>NUCLEOTIDE SEQUENCE</scope>
    <source>
        <strain evidence="10">CBS 130266</strain>
    </source>
</reference>
<protein>
    <recommendedName>
        <fullName evidence="6">ATP-dependent RNA helicase</fullName>
        <ecNumber evidence="6">3.6.4.13</ecNumber>
    </recommendedName>
</protein>
<evidence type="ECO:0000256" key="2">
    <source>
        <dbReference type="ARBA" id="ARBA00022801"/>
    </source>
</evidence>
<feature type="compositionally biased region" description="Basic residues" evidence="7">
    <location>
        <begin position="126"/>
        <end position="135"/>
    </location>
</feature>
<dbReference type="PANTHER" id="PTHR24031">
    <property type="entry name" value="RNA HELICASE"/>
    <property type="match status" value="1"/>
</dbReference>
<feature type="region of interest" description="Disordered" evidence="7">
    <location>
        <begin position="251"/>
        <end position="279"/>
    </location>
</feature>
<evidence type="ECO:0000256" key="4">
    <source>
        <dbReference type="ARBA" id="ARBA00022840"/>
    </source>
</evidence>
<feature type="region of interest" description="Disordered" evidence="7">
    <location>
        <begin position="1"/>
        <end position="40"/>
    </location>
</feature>
<feature type="region of interest" description="Disordered" evidence="7">
    <location>
        <begin position="662"/>
        <end position="705"/>
    </location>
</feature>
<dbReference type="EC" id="3.6.4.13" evidence="6"/>
<name>A0A9P4NTN5_9PEZI</name>
<evidence type="ECO:0000256" key="7">
    <source>
        <dbReference type="SAM" id="MobiDB-lite"/>
    </source>
</evidence>
<keyword evidence="11" id="KW-1185">Reference proteome</keyword>
<keyword evidence="5 6" id="KW-0694">RNA-binding</keyword>
<dbReference type="AlphaFoldDB" id="A0A9P4NTN5"/>
<keyword evidence="4 6" id="KW-0067">ATP-binding</keyword>
<feature type="compositionally biased region" description="Basic and acidic residues" evidence="7">
    <location>
        <begin position="90"/>
        <end position="125"/>
    </location>
</feature>
<dbReference type="CDD" id="cd17956">
    <property type="entry name" value="DEADc_DDX51"/>
    <property type="match status" value="1"/>
</dbReference>
<evidence type="ECO:0000256" key="1">
    <source>
        <dbReference type="ARBA" id="ARBA00022741"/>
    </source>
</evidence>
<comment type="similarity">
    <text evidence="6">Belongs to the DEAD box helicase family.</text>
</comment>
<dbReference type="SMART" id="SM00490">
    <property type="entry name" value="HELICc"/>
    <property type="match status" value="1"/>
</dbReference>
<evidence type="ECO:0000313" key="10">
    <source>
        <dbReference type="EMBL" id="KAF2431417.1"/>
    </source>
</evidence>
<dbReference type="Gene3D" id="3.40.50.300">
    <property type="entry name" value="P-loop containing nucleotide triphosphate hydrolases"/>
    <property type="match status" value="2"/>
</dbReference>
<feature type="region of interest" description="Disordered" evidence="7">
    <location>
        <begin position="52"/>
        <end position="142"/>
    </location>
</feature>
<dbReference type="CDD" id="cd18787">
    <property type="entry name" value="SF2_C_DEAD"/>
    <property type="match status" value="1"/>
</dbReference>
<gene>
    <name evidence="10" type="ORF">EJ08DRAFT_186943</name>
</gene>
<dbReference type="GO" id="GO:0005524">
    <property type="term" value="F:ATP binding"/>
    <property type="evidence" value="ECO:0007669"/>
    <property type="project" value="UniProtKB-UniRule"/>
</dbReference>
<organism evidence="10 11">
    <name type="scientific">Tothia fuscella</name>
    <dbReference type="NCBI Taxonomy" id="1048955"/>
    <lineage>
        <taxon>Eukaryota</taxon>
        <taxon>Fungi</taxon>
        <taxon>Dikarya</taxon>
        <taxon>Ascomycota</taxon>
        <taxon>Pezizomycotina</taxon>
        <taxon>Dothideomycetes</taxon>
        <taxon>Pleosporomycetidae</taxon>
        <taxon>Venturiales</taxon>
        <taxon>Cylindrosympodiaceae</taxon>
        <taxon>Tothia</taxon>
    </lineage>
</organism>
<feature type="compositionally biased region" description="Low complexity" evidence="7">
    <location>
        <begin position="679"/>
        <end position="698"/>
    </location>
</feature>
<dbReference type="InterPro" id="IPR011545">
    <property type="entry name" value="DEAD/DEAH_box_helicase_dom"/>
</dbReference>
<dbReference type="SUPFAM" id="SSF52540">
    <property type="entry name" value="P-loop containing nucleoside triphosphate hydrolases"/>
    <property type="match status" value="1"/>
</dbReference>
<accession>A0A9P4NTN5</accession>
<dbReference type="InterPro" id="IPR027417">
    <property type="entry name" value="P-loop_NTPase"/>
</dbReference>